<dbReference type="Gramene" id="RZC74783">
    <property type="protein sequence ID" value="RZC74783"/>
    <property type="gene ID" value="C5167_050257"/>
</dbReference>
<evidence type="ECO:0000313" key="1">
    <source>
        <dbReference type="EMBL" id="RZC74783.1"/>
    </source>
</evidence>
<name>A0A4Y7KN60_PAPSO</name>
<keyword evidence="2" id="KW-1185">Reference proteome</keyword>
<protein>
    <submittedName>
        <fullName evidence="1">Uncharacterized protein</fullName>
    </submittedName>
</protein>
<evidence type="ECO:0000313" key="2">
    <source>
        <dbReference type="Proteomes" id="UP000316621"/>
    </source>
</evidence>
<dbReference type="EMBL" id="CM010722">
    <property type="protein sequence ID" value="RZC74783.1"/>
    <property type="molecule type" value="Genomic_DNA"/>
</dbReference>
<proteinExistence type="predicted"/>
<sequence length="95" mass="11105">MFSYINLKKGCLPKVFIFFVHRTLSRLLDHYSGIFWISIHLRTNPTSVKTDEDDEILELTFIAYEECVLPPFCSILLLRCTRFYLCVPICVVIGK</sequence>
<gene>
    <name evidence="1" type="ORF">C5167_050257</name>
</gene>
<reference evidence="1 2" key="1">
    <citation type="journal article" date="2018" name="Science">
        <title>The opium poppy genome and morphinan production.</title>
        <authorList>
            <person name="Guo L."/>
            <person name="Winzer T."/>
            <person name="Yang X."/>
            <person name="Li Y."/>
            <person name="Ning Z."/>
            <person name="He Z."/>
            <person name="Teodor R."/>
            <person name="Lu Y."/>
            <person name="Bowser T.A."/>
            <person name="Graham I.A."/>
            <person name="Ye K."/>
        </authorList>
    </citation>
    <scope>NUCLEOTIDE SEQUENCE [LARGE SCALE GENOMIC DNA]</scope>
    <source>
        <strain evidence="2">cv. HN1</strain>
        <tissue evidence="1">Leaves</tissue>
    </source>
</reference>
<dbReference type="Proteomes" id="UP000316621">
    <property type="component" value="Chromosome 8"/>
</dbReference>
<dbReference type="AlphaFoldDB" id="A0A4Y7KN60"/>
<accession>A0A4Y7KN60</accession>
<organism evidence="1 2">
    <name type="scientific">Papaver somniferum</name>
    <name type="common">Opium poppy</name>
    <dbReference type="NCBI Taxonomy" id="3469"/>
    <lineage>
        <taxon>Eukaryota</taxon>
        <taxon>Viridiplantae</taxon>
        <taxon>Streptophyta</taxon>
        <taxon>Embryophyta</taxon>
        <taxon>Tracheophyta</taxon>
        <taxon>Spermatophyta</taxon>
        <taxon>Magnoliopsida</taxon>
        <taxon>Ranunculales</taxon>
        <taxon>Papaveraceae</taxon>
        <taxon>Papaveroideae</taxon>
        <taxon>Papaver</taxon>
    </lineage>
</organism>